<evidence type="ECO:0000313" key="2">
    <source>
        <dbReference type="Proteomes" id="UP000605992"/>
    </source>
</evidence>
<organism evidence="1 2">
    <name type="scientific">Planotetraspora thailandica</name>
    <dbReference type="NCBI Taxonomy" id="487172"/>
    <lineage>
        <taxon>Bacteria</taxon>
        <taxon>Bacillati</taxon>
        <taxon>Actinomycetota</taxon>
        <taxon>Actinomycetes</taxon>
        <taxon>Streptosporangiales</taxon>
        <taxon>Streptosporangiaceae</taxon>
        <taxon>Planotetraspora</taxon>
    </lineage>
</organism>
<reference evidence="1" key="1">
    <citation type="submission" date="2021-01" db="EMBL/GenBank/DDBJ databases">
        <title>Whole genome shotgun sequence of Planotetraspora thailandica NBRC 104271.</title>
        <authorList>
            <person name="Komaki H."/>
            <person name="Tamura T."/>
        </authorList>
    </citation>
    <scope>NUCLEOTIDE SEQUENCE</scope>
    <source>
        <strain evidence="1">NBRC 104271</strain>
    </source>
</reference>
<dbReference type="AlphaFoldDB" id="A0A8J3UYF2"/>
<name>A0A8J3UYF2_9ACTN</name>
<evidence type="ECO:0000313" key="1">
    <source>
        <dbReference type="EMBL" id="GII54148.1"/>
    </source>
</evidence>
<gene>
    <name evidence="1" type="ORF">Pth03_25370</name>
</gene>
<accession>A0A8J3UYF2</accession>
<dbReference type="EMBL" id="BOOR01000014">
    <property type="protein sequence ID" value="GII54148.1"/>
    <property type="molecule type" value="Genomic_DNA"/>
</dbReference>
<sequence>MFDTWRVRRYHQPAEVVLDENGEPTKFTAWGRTYAVAEQAGSYWEELLPWWQNEHADKTVEELTIRHFRVRANGPQCSAVVELVQRNGDWFVEGVED</sequence>
<proteinExistence type="predicted"/>
<keyword evidence="2" id="KW-1185">Reference proteome</keyword>
<protein>
    <submittedName>
        <fullName evidence="1">Uncharacterized protein</fullName>
    </submittedName>
</protein>
<comment type="caution">
    <text evidence="1">The sequence shown here is derived from an EMBL/GenBank/DDBJ whole genome shotgun (WGS) entry which is preliminary data.</text>
</comment>
<dbReference type="Proteomes" id="UP000605992">
    <property type="component" value="Unassembled WGS sequence"/>
</dbReference>